<dbReference type="InterPro" id="IPR017946">
    <property type="entry name" value="PLC-like_Pdiesterase_TIM-brl"/>
</dbReference>
<feature type="chain" id="PRO_5015663587" description="Phosphatidylinositol-specific phospholipase C X domain-containing protein" evidence="1">
    <location>
        <begin position="19"/>
        <end position="344"/>
    </location>
</feature>
<sequence>MFFLIFLLFVIVSGEITTYPPDKDSLQCNGHNSLCDVQYNRITFLATRSSFATNSIDNPYNTQTLSITDQLNAGIRAINLDVYLSAGTPHLCFPDCSLGDYGALQDTLVQISTWLNSNTDQVLTIILNNPTKMDPILIQNAFQSSGLYSLVYTKTVAQPWDTLRTMINTKKRLIVLESINLGITPALPWVFSYTDNVLRTNYGSDYAAQNWDCGPYSSIGATSLLYIPHVKLETKTINGVPYQNLPSSSTAKQINDDSAYLHATACRSSYSYPWMSFIEIDFYVAGTDLDLMILGLNSLNLPNDKEINYVPQFTKRTAPKLNSSFQNHPKLYLSAILSLFLAIF</sequence>
<dbReference type="PANTHER" id="PTHR13593">
    <property type="match status" value="1"/>
</dbReference>
<keyword evidence="1" id="KW-0732">Signal</keyword>
<evidence type="ECO:0000256" key="1">
    <source>
        <dbReference type="SAM" id="SignalP"/>
    </source>
</evidence>
<proteinExistence type="predicted"/>
<evidence type="ECO:0000313" key="3">
    <source>
        <dbReference type="Proteomes" id="UP000245699"/>
    </source>
</evidence>
<dbReference type="SUPFAM" id="SSF51695">
    <property type="entry name" value="PLC-like phosphodiesterases"/>
    <property type="match status" value="1"/>
</dbReference>
<name>A0A2T9Y1H4_9FUNG</name>
<dbReference type="GO" id="GO:0008081">
    <property type="term" value="F:phosphoric diester hydrolase activity"/>
    <property type="evidence" value="ECO:0007669"/>
    <property type="project" value="InterPro"/>
</dbReference>
<organism evidence="2 3">
    <name type="scientific">Furculomyces boomerangus</name>
    <dbReference type="NCBI Taxonomy" id="61424"/>
    <lineage>
        <taxon>Eukaryota</taxon>
        <taxon>Fungi</taxon>
        <taxon>Fungi incertae sedis</taxon>
        <taxon>Zoopagomycota</taxon>
        <taxon>Kickxellomycotina</taxon>
        <taxon>Harpellomycetes</taxon>
        <taxon>Harpellales</taxon>
        <taxon>Harpellaceae</taxon>
        <taxon>Furculomyces</taxon>
    </lineage>
</organism>
<dbReference type="Gene3D" id="3.20.20.190">
    <property type="entry name" value="Phosphatidylinositol (PI) phosphodiesterase"/>
    <property type="match status" value="1"/>
</dbReference>
<dbReference type="GO" id="GO:0006629">
    <property type="term" value="P:lipid metabolic process"/>
    <property type="evidence" value="ECO:0007669"/>
    <property type="project" value="InterPro"/>
</dbReference>
<dbReference type="InterPro" id="IPR051057">
    <property type="entry name" value="PI-PLC_domain"/>
</dbReference>
<gene>
    <name evidence="2" type="ORF">BB559_006611</name>
</gene>
<dbReference type="OrthoDB" id="7984201at2759"/>
<reference evidence="2 3" key="1">
    <citation type="journal article" date="2018" name="MBio">
        <title>Comparative Genomics Reveals the Core Gene Toolbox for the Fungus-Insect Symbiosis.</title>
        <authorList>
            <person name="Wang Y."/>
            <person name="Stata M."/>
            <person name="Wang W."/>
            <person name="Stajich J.E."/>
            <person name="White M.M."/>
            <person name="Moncalvo J.M."/>
        </authorList>
    </citation>
    <scope>NUCLEOTIDE SEQUENCE [LARGE SCALE GENOMIC DNA]</scope>
    <source>
        <strain evidence="2 3">AUS-77-4</strain>
    </source>
</reference>
<dbReference type="STRING" id="61424.A0A2T9Y1H4"/>
<feature type="signal peptide" evidence="1">
    <location>
        <begin position="1"/>
        <end position="18"/>
    </location>
</feature>
<evidence type="ECO:0008006" key="4">
    <source>
        <dbReference type="Google" id="ProtNLM"/>
    </source>
</evidence>
<protein>
    <recommendedName>
        <fullName evidence="4">Phosphatidylinositol-specific phospholipase C X domain-containing protein</fullName>
    </recommendedName>
</protein>
<dbReference type="AlphaFoldDB" id="A0A2T9Y1H4"/>
<dbReference type="EMBL" id="MBFT01000954">
    <property type="protein sequence ID" value="PVU86188.1"/>
    <property type="molecule type" value="Genomic_DNA"/>
</dbReference>
<dbReference type="Proteomes" id="UP000245699">
    <property type="component" value="Unassembled WGS sequence"/>
</dbReference>
<comment type="caution">
    <text evidence="2">The sequence shown here is derived from an EMBL/GenBank/DDBJ whole genome shotgun (WGS) entry which is preliminary data.</text>
</comment>
<evidence type="ECO:0000313" key="2">
    <source>
        <dbReference type="EMBL" id="PVU86188.1"/>
    </source>
</evidence>
<keyword evidence="3" id="KW-1185">Reference proteome</keyword>
<dbReference type="Pfam" id="PF26146">
    <property type="entry name" value="PI-PLC_X"/>
    <property type="match status" value="1"/>
</dbReference>
<accession>A0A2T9Y1H4</accession>
<dbReference type="PANTHER" id="PTHR13593:SF140">
    <property type="entry name" value="PLC-LIKE PHOSPHODIESTERASE"/>
    <property type="match status" value="1"/>
</dbReference>